<name>A0A4Y9KZ57_9BRAD</name>
<comment type="caution">
    <text evidence="1">The sequence shown here is derived from an EMBL/GenBank/DDBJ whole genome shotgun (WGS) entry which is preliminary data.</text>
</comment>
<dbReference type="EMBL" id="SPQU01000013">
    <property type="protein sequence ID" value="TFV35799.1"/>
    <property type="molecule type" value="Genomic_DNA"/>
</dbReference>
<gene>
    <name evidence="1" type="ORF">E4K66_26235</name>
</gene>
<dbReference type="RefSeq" id="WP_135170710.1">
    <property type="nucleotide sequence ID" value="NZ_SPQU01000013.1"/>
</dbReference>
<keyword evidence="2" id="KW-1185">Reference proteome</keyword>
<dbReference type="OrthoDB" id="8241884at2"/>
<reference evidence="1 2" key="1">
    <citation type="submission" date="2019-03" db="EMBL/GenBank/DDBJ databases">
        <title>Bradyrhizobium strains diversity isolated from Chamaecrista fasciculata.</title>
        <authorList>
            <person name="Urquiaga M.C.O."/>
            <person name="Hungria M."/>
            <person name="Delamuta J.R.M."/>
        </authorList>
    </citation>
    <scope>NUCLEOTIDE SEQUENCE [LARGE SCALE GENOMIC DNA]</scope>
    <source>
        <strain evidence="1 2">CNPSo 3424</strain>
    </source>
</reference>
<dbReference type="AlphaFoldDB" id="A0A4Y9KZ57"/>
<organism evidence="1 2">
    <name type="scientific">Bradyrhizobium frederickii</name>
    <dbReference type="NCBI Taxonomy" id="2560054"/>
    <lineage>
        <taxon>Bacteria</taxon>
        <taxon>Pseudomonadati</taxon>
        <taxon>Pseudomonadota</taxon>
        <taxon>Alphaproteobacteria</taxon>
        <taxon>Hyphomicrobiales</taxon>
        <taxon>Nitrobacteraceae</taxon>
        <taxon>Bradyrhizobium</taxon>
    </lineage>
</organism>
<sequence>MTPDEEQSGFYENLGRCIAQWSHVEDGLYEVYATAIAKADEVRRSNVPAQAAYFAIQAPEGKIAMTDSAVRFRLLFDMGESHDDPQRRLFAAWDALKKTVDDRRKRRNQLAHFQVLVSMSEPEGRRFALRPALFNPNAQFRTLTLFHREELKVAAASFGRASWDLRTFAYGLAKHFKQNEDAVFDDELKELMARTADKVVTEEGFIANN</sequence>
<protein>
    <submittedName>
        <fullName evidence="1">Uncharacterized protein</fullName>
    </submittedName>
</protein>
<proteinExistence type="predicted"/>
<accession>A0A4Y9KZ57</accession>
<evidence type="ECO:0000313" key="2">
    <source>
        <dbReference type="Proteomes" id="UP000298225"/>
    </source>
</evidence>
<evidence type="ECO:0000313" key="1">
    <source>
        <dbReference type="EMBL" id="TFV35799.1"/>
    </source>
</evidence>
<dbReference type="Proteomes" id="UP000298225">
    <property type="component" value="Unassembled WGS sequence"/>
</dbReference>